<evidence type="ECO:0000313" key="2">
    <source>
        <dbReference type="Proteomes" id="UP000292927"/>
    </source>
</evidence>
<dbReference type="Gene3D" id="1.10.10.60">
    <property type="entry name" value="Homeodomain-like"/>
    <property type="match status" value="1"/>
</dbReference>
<dbReference type="InterPro" id="IPR009057">
    <property type="entry name" value="Homeodomain-like_sf"/>
</dbReference>
<comment type="caution">
    <text evidence="1">The sequence shown here is derived from an EMBL/GenBank/DDBJ whole genome shotgun (WGS) entry which is preliminary data.</text>
</comment>
<name>A0A4Q7NZE9_9FIRM</name>
<reference evidence="1 2" key="1">
    <citation type="submission" date="2019-02" db="EMBL/GenBank/DDBJ databases">
        <title>Genomic Encyclopedia of Type Strains, Phase IV (KMG-IV): sequencing the most valuable type-strain genomes for metagenomic binning, comparative biology and taxonomic classification.</title>
        <authorList>
            <person name="Goeker M."/>
        </authorList>
    </citation>
    <scope>NUCLEOTIDE SEQUENCE [LARGE SCALE GENOMIC DNA]</scope>
    <source>
        <strain evidence="1 2">DSM 29486</strain>
    </source>
</reference>
<keyword evidence="2" id="KW-1185">Reference proteome</keyword>
<protein>
    <submittedName>
        <fullName evidence="1">Transposase</fullName>
    </submittedName>
</protein>
<dbReference type="Proteomes" id="UP000292927">
    <property type="component" value="Unassembled WGS sequence"/>
</dbReference>
<dbReference type="AlphaFoldDB" id="A0A4Q7NZE9"/>
<accession>A0A4Q7NZE9</accession>
<gene>
    <name evidence="1" type="ORF">EV209_2814</name>
</gene>
<evidence type="ECO:0000313" key="1">
    <source>
        <dbReference type="EMBL" id="RZS92745.1"/>
    </source>
</evidence>
<dbReference type="EMBL" id="SGXF01000007">
    <property type="protein sequence ID" value="RZS92745.1"/>
    <property type="molecule type" value="Genomic_DNA"/>
</dbReference>
<organism evidence="1 2">
    <name type="scientific">Cuneatibacter caecimuris</name>
    <dbReference type="NCBI Taxonomy" id="1796618"/>
    <lineage>
        <taxon>Bacteria</taxon>
        <taxon>Bacillati</taxon>
        <taxon>Bacillota</taxon>
        <taxon>Clostridia</taxon>
        <taxon>Lachnospirales</taxon>
        <taxon>Lachnospiraceae</taxon>
        <taxon>Cuneatibacter</taxon>
    </lineage>
</organism>
<proteinExistence type="predicted"/>
<dbReference type="SUPFAM" id="SSF46689">
    <property type="entry name" value="Homeodomain-like"/>
    <property type="match status" value="1"/>
</dbReference>
<sequence length="82" mass="9797">MSVKKQYRPRRSYTADIKQELVDLYRSGRHKCNIIREFDMASSLHGKWIAQSDNSGSSRKRTTARRSEWQELIELRKQNQQL</sequence>